<keyword evidence="2" id="KW-0808">Transferase</keyword>
<proteinExistence type="predicted"/>
<dbReference type="EMBL" id="PDCJ01000001">
    <property type="protein sequence ID" value="PEG31178.1"/>
    <property type="molecule type" value="Genomic_DNA"/>
</dbReference>
<keyword evidence="2" id="KW-0670">Pyruvate</keyword>
<evidence type="ECO:0000313" key="3">
    <source>
        <dbReference type="Proteomes" id="UP000220840"/>
    </source>
</evidence>
<evidence type="ECO:0000259" key="1">
    <source>
        <dbReference type="Pfam" id="PF01326"/>
    </source>
</evidence>
<feature type="domain" description="Pyruvate phosphate dikinase AMP/ATP-binding" evidence="1">
    <location>
        <begin position="284"/>
        <end position="662"/>
    </location>
</feature>
<accession>A0A2A7MJ63</accession>
<dbReference type="GO" id="GO:0016301">
    <property type="term" value="F:kinase activity"/>
    <property type="evidence" value="ECO:0007669"/>
    <property type="project" value="UniProtKB-KW"/>
</dbReference>
<dbReference type="Gene3D" id="3.30.1490.20">
    <property type="entry name" value="ATP-grasp fold, A domain"/>
    <property type="match status" value="1"/>
</dbReference>
<keyword evidence="3" id="KW-1185">Reference proteome</keyword>
<dbReference type="STRING" id="137838.GCA_001458595_02565"/>
<comment type="caution">
    <text evidence="2">The sequence shown here is derived from an EMBL/GenBank/DDBJ whole genome shotgun (WGS) entry which is preliminary data.</text>
</comment>
<dbReference type="GO" id="GO:0005524">
    <property type="term" value="F:ATP binding"/>
    <property type="evidence" value="ECO:0007669"/>
    <property type="project" value="InterPro"/>
</dbReference>
<evidence type="ECO:0000313" key="2">
    <source>
        <dbReference type="EMBL" id="PEG31178.1"/>
    </source>
</evidence>
<dbReference type="Proteomes" id="UP000220840">
    <property type="component" value="Unassembled WGS sequence"/>
</dbReference>
<dbReference type="SUPFAM" id="SSF56059">
    <property type="entry name" value="Glutathione synthetase ATP-binding domain-like"/>
    <property type="match status" value="1"/>
</dbReference>
<dbReference type="Pfam" id="PF01326">
    <property type="entry name" value="PPDK_N"/>
    <property type="match status" value="1"/>
</dbReference>
<name>A0A2A7MJ63_9CLOT</name>
<dbReference type="OrthoDB" id="9812167at2"/>
<gene>
    <name evidence="2" type="ORF">CQ394_05485</name>
</gene>
<protein>
    <submittedName>
        <fullName evidence="2">Pyruvate kinase</fullName>
    </submittedName>
</protein>
<dbReference type="RefSeq" id="WP_058295336.1">
    <property type="nucleotide sequence ID" value="NZ_CAMRXB010000059.1"/>
</dbReference>
<dbReference type="AlphaFoldDB" id="A0A2A7MJ63"/>
<keyword evidence="2" id="KW-0418">Kinase</keyword>
<organism evidence="2 3">
    <name type="scientific">Clostridium neonatale</name>
    <dbReference type="NCBI Taxonomy" id="137838"/>
    <lineage>
        <taxon>Bacteria</taxon>
        <taxon>Bacillati</taxon>
        <taxon>Bacillota</taxon>
        <taxon>Clostridia</taxon>
        <taxon>Eubacteriales</taxon>
        <taxon>Clostridiaceae</taxon>
        <taxon>Clostridium</taxon>
    </lineage>
</organism>
<reference evidence="2 3" key="1">
    <citation type="submission" date="2017-10" db="EMBL/GenBank/DDBJ databases">
        <title>Effective Description of Clostridium neonatale sp. nov. linked to necrotizing enterocolitis in neonates and a clarification of species assignable to the genus Clostridium (Prazmowski 1880) emend. Lawson and Rainey 2016.</title>
        <authorList>
            <person name="Bernard K."/>
            <person name="Burdz T."/>
            <person name="Wiebe D."/>
            <person name="Balcewich B."/>
            <person name="Alfa M."/>
            <person name="Bernier A.-M."/>
        </authorList>
    </citation>
    <scope>NUCLEOTIDE SEQUENCE [LARGE SCALE GENOMIC DNA]</scope>
    <source>
        <strain evidence="2 3">LCDC99A005</strain>
    </source>
</reference>
<dbReference type="InterPro" id="IPR002192">
    <property type="entry name" value="PPDK_AMP/ATP-bd"/>
</dbReference>
<dbReference type="InterPro" id="IPR013815">
    <property type="entry name" value="ATP_grasp_subdomain_1"/>
</dbReference>
<sequence length="845" mass="97447">MNAVSTGINGLDQVIDKLRLGDNVVWQVDSLDDYRKIVNPYIEQAVKDNRRIIYIRFGTHEPIILENSNVILINVEAEKGFEYFASTIHSIIEGEGKRAFYVFDCLTDLLKYWYSDLMIGNFFKVTCPFLYELETIAYFALIRDSHTNDTISRIRETTQVLLDLYNIDGTYYVHPLKVYERYSSNMFLPHLITRKEALCISASFDASLIFSRFNLNSNKLDYWDVTFNDAYTKLSGSNEAQEKAKELLIKLLIGRESKMYDLCKKYFTLRDLLNIKGREIGTGMIGGKSVGMLLARKILESDKNKRFKSIMEIHDSFYLGTDVFYTYIVQNGCWSLRTKQKTEEGYYKYAPKLKEKLLNGTFSNEMKTQFMNVLEYFGQSPIIVRSSSLLEDNFGNAFAGKYDSVFCTNQGTPEERYNAFEEAVKIVYASTMNEDALNYRKNRGLVDKDEQMALLIQRVSGDKYGNYFFPHLAGVGNSSNLYVWDKNIDMNAGMLRLVVGLGTRAVDRIEGDYPRIVCLDDPKRVPLISYGDEKKFSQHYMDCINIEKNSFCKLTIDYGMSEDLRTSKDLFAQMDYETSKRKRELNLKGDAYIINFKNLFNETNLAEKMKEILELLRDTYDYPVDIEFTANFKNDKIYKINILQCRPLQTRGLGKLVDIPKESEEIKCLFKTHGNFMGGNVHYKVDYIVHIKAKEYLNLNEQERFKIARKVGELNSVLKDRNAILIGPGRWGTTITSLGVPVHFTELCNMLGIFEVAYKSENLMPELSYGSHFFQDLVESGIFYGAIFNGDDNVKFNEDLILESENIIGELIECDYANVIHVIKAENIELFSDTVSQTMICLKIK</sequence>